<reference evidence="2 3" key="1">
    <citation type="submission" date="2024-04" db="EMBL/GenBank/DDBJ databases">
        <authorList>
            <consortium name="Genoscope - CEA"/>
            <person name="William W."/>
        </authorList>
    </citation>
    <scope>NUCLEOTIDE SEQUENCE [LARGE SCALE GENOMIC DNA]</scope>
</reference>
<accession>A0AAV2HZ66</accession>
<dbReference type="AlphaFoldDB" id="A0AAV2HZ66"/>
<proteinExistence type="predicted"/>
<organism evidence="2 3">
    <name type="scientific">Lymnaea stagnalis</name>
    <name type="common">Great pond snail</name>
    <name type="synonym">Helix stagnalis</name>
    <dbReference type="NCBI Taxonomy" id="6523"/>
    <lineage>
        <taxon>Eukaryota</taxon>
        <taxon>Metazoa</taxon>
        <taxon>Spiralia</taxon>
        <taxon>Lophotrochozoa</taxon>
        <taxon>Mollusca</taxon>
        <taxon>Gastropoda</taxon>
        <taxon>Heterobranchia</taxon>
        <taxon>Euthyneura</taxon>
        <taxon>Panpulmonata</taxon>
        <taxon>Hygrophila</taxon>
        <taxon>Lymnaeoidea</taxon>
        <taxon>Lymnaeidae</taxon>
        <taxon>Lymnaea</taxon>
    </lineage>
</organism>
<dbReference type="Proteomes" id="UP001497497">
    <property type="component" value="Unassembled WGS sequence"/>
</dbReference>
<dbReference type="CDD" id="cd20237">
    <property type="entry name" value="PFM_LIN24-like"/>
    <property type="match status" value="1"/>
</dbReference>
<dbReference type="PANTHER" id="PTHR39369:SF6">
    <property type="entry name" value="LIN-24 (TWENTY-FOUR) LIKE"/>
    <property type="match status" value="1"/>
</dbReference>
<evidence type="ECO:0000313" key="2">
    <source>
        <dbReference type="EMBL" id="CAL1538952.1"/>
    </source>
</evidence>
<dbReference type="PANTHER" id="PTHR39369">
    <property type="entry name" value="LIN-24 (TWENTY-FOUR) LIKE"/>
    <property type="match status" value="1"/>
</dbReference>
<protein>
    <submittedName>
        <fullName evidence="2">Uncharacterized protein</fullName>
    </submittedName>
</protein>
<sequence>MVLDLNRIIMDAVADKLTTAKKNVYDLNTAMINTYFMCIETGETIYDKTGRTGKPSVDIVYSALFTNKTHTPQVYKLNTSRETTSVYEFTYSKCWSFGAEINMTGLIPVVGANLNAVVGLKHTRQKGNKVVSEHKITWGIDSKVAVPGKHWVMANLVITEEDYSGDFEMTTTFDGQVVVLLGKREKNILDRFEDAFNKHVYRVDFPAMVKEGYEEVRLNVRNIFTPKLGFVNDAQGRPTFKTKGECKCRIGVEQEIIISEFLGEPPKDNDPTFMSLEKEATRKAVKRADRDDDA</sequence>
<keyword evidence="3" id="KW-1185">Reference proteome</keyword>
<evidence type="ECO:0000256" key="1">
    <source>
        <dbReference type="SAM" id="MobiDB-lite"/>
    </source>
</evidence>
<dbReference type="Gene3D" id="2.170.15.10">
    <property type="entry name" value="Proaerolysin, chain A, domain 3"/>
    <property type="match status" value="1"/>
</dbReference>
<feature type="region of interest" description="Disordered" evidence="1">
    <location>
        <begin position="265"/>
        <end position="294"/>
    </location>
</feature>
<dbReference type="SUPFAM" id="SSF56973">
    <property type="entry name" value="Aerolisin/ETX pore-forming domain"/>
    <property type="match status" value="1"/>
</dbReference>
<comment type="caution">
    <text evidence="2">The sequence shown here is derived from an EMBL/GenBank/DDBJ whole genome shotgun (WGS) entry which is preliminary data.</text>
</comment>
<gene>
    <name evidence="2" type="ORF">GSLYS_00012773001</name>
</gene>
<name>A0AAV2HZ66_LYMST</name>
<dbReference type="EMBL" id="CAXITT010000319">
    <property type="protein sequence ID" value="CAL1538952.1"/>
    <property type="molecule type" value="Genomic_DNA"/>
</dbReference>
<evidence type="ECO:0000313" key="3">
    <source>
        <dbReference type="Proteomes" id="UP001497497"/>
    </source>
</evidence>